<evidence type="ECO:0000313" key="1">
    <source>
        <dbReference type="EMBL" id="MYN44711.1"/>
    </source>
</evidence>
<organism evidence="1 2">
    <name type="scientific">Duganella fentianensis</name>
    <dbReference type="NCBI Taxonomy" id="2692177"/>
    <lineage>
        <taxon>Bacteria</taxon>
        <taxon>Pseudomonadati</taxon>
        <taxon>Pseudomonadota</taxon>
        <taxon>Betaproteobacteria</taxon>
        <taxon>Burkholderiales</taxon>
        <taxon>Oxalobacteraceae</taxon>
        <taxon>Telluria group</taxon>
        <taxon>Duganella</taxon>
    </lineage>
</organism>
<sequence>MIAFRDFRSNTPGSPLSDGIDRAMVSANEWLKETGVQPLNIETLVETRGSLSVGRVERGLRIWYVIGAALKRD</sequence>
<comment type="caution">
    <text evidence="1">The sequence shown here is derived from an EMBL/GenBank/DDBJ whole genome shotgun (WGS) entry which is preliminary data.</text>
</comment>
<name>A0A845HZ03_9BURK</name>
<keyword evidence="2" id="KW-1185">Reference proteome</keyword>
<protein>
    <submittedName>
        <fullName evidence="1">Uncharacterized protein</fullName>
    </submittedName>
</protein>
<evidence type="ECO:0000313" key="2">
    <source>
        <dbReference type="Proteomes" id="UP000444316"/>
    </source>
</evidence>
<gene>
    <name evidence="1" type="ORF">GTP23_06435</name>
</gene>
<proteinExistence type="predicted"/>
<accession>A0A845HZ03</accession>
<reference evidence="1" key="1">
    <citation type="submission" date="2019-12" db="EMBL/GenBank/DDBJ databases">
        <title>Novel species isolated from a subtropical stream in China.</title>
        <authorList>
            <person name="Lu H."/>
        </authorList>
    </citation>
    <scope>NUCLEOTIDE SEQUENCE [LARGE SCALE GENOMIC DNA]</scope>
    <source>
        <strain evidence="1">FT93W</strain>
    </source>
</reference>
<dbReference type="EMBL" id="WWCL01000001">
    <property type="protein sequence ID" value="MYN44711.1"/>
    <property type="molecule type" value="Genomic_DNA"/>
</dbReference>
<dbReference type="AlphaFoldDB" id="A0A845HZ03"/>
<dbReference type="Proteomes" id="UP000444316">
    <property type="component" value="Unassembled WGS sequence"/>
</dbReference>